<proteinExistence type="inferred from homology"/>
<comment type="similarity">
    <text evidence="1 2">Belongs to the UPF0301 (AlgH) family.</text>
</comment>
<keyword evidence="4" id="KW-1185">Reference proteome</keyword>
<dbReference type="HAMAP" id="MF_00758">
    <property type="entry name" value="UPF0301"/>
    <property type="match status" value="1"/>
</dbReference>
<dbReference type="SUPFAM" id="SSF143456">
    <property type="entry name" value="VC0467-like"/>
    <property type="match status" value="1"/>
</dbReference>
<dbReference type="GO" id="GO:0005829">
    <property type="term" value="C:cytosol"/>
    <property type="evidence" value="ECO:0007669"/>
    <property type="project" value="TreeGrafter"/>
</dbReference>
<dbReference type="PANTHER" id="PTHR30327:SF1">
    <property type="entry name" value="UPF0301 PROTEIN YQGE"/>
    <property type="match status" value="1"/>
</dbReference>
<evidence type="ECO:0000313" key="4">
    <source>
        <dbReference type="Proteomes" id="UP000192934"/>
    </source>
</evidence>
<dbReference type="STRING" id="941907.SAMN06295910_2425"/>
<dbReference type="PANTHER" id="PTHR30327">
    <property type="entry name" value="UNCHARACTERIZED PROTEIN YQGE"/>
    <property type="match status" value="1"/>
</dbReference>
<sequence length="198" mass="21087">MSVTSERAYSGTMDAPPFLTGQFLLAMPGIGDPRFERAVIAMCAHDEDGALGIGLGRTLSDIGFHALLKQLDIDPGVAPDCRIHAGGPVEPQRGFIIHSRDWGGEGSIDVAGRWTLSATLDILRAIAEGKGPERWIAALGYAGWGAGQLEQEMKRHGWFTTAGDEALLFKSDVGARWEDGFRGAGVDPRLLALESGTA</sequence>
<reference evidence="4" key="1">
    <citation type="submission" date="2017-04" db="EMBL/GenBank/DDBJ databases">
        <authorList>
            <person name="Varghese N."/>
            <person name="Submissions S."/>
        </authorList>
    </citation>
    <scope>NUCLEOTIDE SEQUENCE [LARGE SCALE GENOMIC DNA]</scope>
    <source>
        <strain evidence="4">Dd16</strain>
    </source>
</reference>
<dbReference type="Gene3D" id="3.40.1740.10">
    <property type="entry name" value="VC0467-like"/>
    <property type="match status" value="1"/>
</dbReference>
<dbReference type="Proteomes" id="UP000192934">
    <property type="component" value="Chromosome I"/>
</dbReference>
<evidence type="ECO:0000313" key="3">
    <source>
        <dbReference type="EMBL" id="SMF76114.1"/>
    </source>
</evidence>
<evidence type="ECO:0000256" key="2">
    <source>
        <dbReference type="HAMAP-Rule" id="MF_00758"/>
    </source>
</evidence>
<dbReference type="InterPro" id="IPR003774">
    <property type="entry name" value="AlgH-like"/>
</dbReference>
<dbReference type="Pfam" id="PF02622">
    <property type="entry name" value="DUF179"/>
    <property type="match status" value="1"/>
</dbReference>
<accession>A0A1X7GX59</accession>
<gene>
    <name evidence="3" type="ORF">SAMN06295910_2425</name>
</gene>
<dbReference type="AlphaFoldDB" id="A0A1X7GX59"/>
<name>A0A1X7GX59_9SPHN</name>
<protein>
    <recommendedName>
        <fullName evidence="2">UPF0301 protein SAMN06295910_2425</fullName>
    </recommendedName>
</protein>
<organism evidence="3 4">
    <name type="scientific">Allosphingosinicella indica</name>
    <dbReference type="NCBI Taxonomy" id="941907"/>
    <lineage>
        <taxon>Bacteria</taxon>
        <taxon>Pseudomonadati</taxon>
        <taxon>Pseudomonadota</taxon>
        <taxon>Alphaproteobacteria</taxon>
        <taxon>Sphingomonadales</taxon>
        <taxon>Sphingomonadaceae</taxon>
        <taxon>Allosphingosinicella</taxon>
    </lineage>
</organism>
<evidence type="ECO:0000256" key="1">
    <source>
        <dbReference type="ARBA" id="ARBA00009600"/>
    </source>
</evidence>
<dbReference type="EMBL" id="LT840185">
    <property type="protein sequence ID" value="SMF76114.1"/>
    <property type="molecule type" value="Genomic_DNA"/>
</dbReference>